<dbReference type="EMBL" id="OU893332">
    <property type="protein sequence ID" value="CAG9781822.1"/>
    <property type="molecule type" value="Genomic_DNA"/>
</dbReference>
<feature type="region of interest" description="Disordered" evidence="1">
    <location>
        <begin position="41"/>
        <end position="95"/>
    </location>
</feature>
<evidence type="ECO:0008006" key="4">
    <source>
        <dbReference type="Google" id="ProtNLM"/>
    </source>
</evidence>
<evidence type="ECO:0000256" key="1">
    <source>
        <dbReference type="SAM" id="MobiDB-lite"/>
    </source>
</evidence>
<keyword evidence="3" id="KW-1185">Reference proteome</keyword>
<reference evidence="2" key="1">
    <citation type="submission" date="2021-12" db="EMBL/GenBank/DDBJ databases">
        <authorList>
            <person name="King R."/>
        </authorList>
    </citation>
    <scope>NUCLEOTIDE SEQUENCE</scope>
</reference>
<evidence type="ECO:0000313" key="3">
    <source>
        <dbReference type="Proteomes" id="UP001153714"/>
    </source>
</evidence>
<sequence length="642" mass="74143">MSMRNVRKLFGTTTLPPLEGNSDEEFEPLYVKQKGKKTSFTYEGLEVSSKSDTDDNEITTADNIENEAPEKKKKKKKKRQRKPKSKPEPIIPEGVELDEIDRSVLEVNAILGGPPSPSTSRPVVEKKPDPVKKLLSVQSKHLNYQNEIIRIFGSETPDEDGKAKKYRPHNVVKYRRATIIPTPENYHYRKVGFSMSLLKKENGLSYFVYNHNGEYQKMHRYFLQTMNEEDSLLMNIHVEAMLKTADNMFRAEEFTAANTILEQIITYLQYAAHPYFNLTDQTIRLEYKYMENRPFFVAVLKYLYMLSNKACHRTALELAKLLLNLDPSDPLAIIYVIDVIALRAREHEWLIEIIDYWSKERDAYYLFNIKYSYALAHFHVAKKRKTNEYDYADGLLKEAILAFPSVTVKLLEACKHDRNSSIPKHSLFVNPLEDNKASEKCAPAITLFAKLVCWKWREPAVMEWFLRNVKELIHQYDTDPSVKIRLKDLAIQRQSLFPVCPIQIQRHMHVVHPMANLLVEWDMPSMGRSHAWDPLPASDGINRYGYGQVNESSDYYSALYNLIFSIRPDFIQQGGQEIRNAVAPNPPEGNPPAERVPEQPPVVIRAANDRDSSVHSSDFDTDEEAEAELEAMHREPPSSSRR</sequence>
<feature type="region of interest" description="Disordered" evidence="1">
    <location>
        <begin position="580"/>
        <end position="642"/>
    </location>
</feature>
<reference evidence="2" key="2">
    <citation type="submission" date="2022-10" db="EMBL/GenBank/DDBJ databases">
        <authorList>
            <consortium name="ENA_rothamsted_submissions"/>
            <consortium name="culmorum"/>
            <person name="King R."/>
        </authorList>
    </citation>
    <scope>NUCLEOTIDE SEQUENCE</scope>
</reference>
<dbReference type="Proteomes" id="UP001153714">
    <property type="component" value="Chromosome 1"/>
</dbReference>
<accession>A0A9N9N2Y0</accession>
<feature type="region of interest" description="Disordered" evidence="1">
    <location>
        <begin position="1"/>
        <end position="26"/>
    </location>
</feature>
<dbReference type="GO" id="GO:1990112">
    <property type="term" value="C:RQC complex"/>
    <property type="evidence" value="ECO:0007669"/>
    <property type="project" value="TreeGrafter"/>
</dbReference>
<dbReference type="OrthoDB" id="205993at2759"/>
<name>A0A9N9N2Y0_9NEOP</name>
<dbReference type="InterPro" id="IPR006994">
    <property type="entry name" value="TCF25/Rqc1"/>
</dbReference>
<dbReference type="PANTHER" id="PTHR22684:SF0">
    <property type="entry name" value="RIBOSOME QUALITY CONTROL COMPLEX SUBUNIT TCF25"/>
    <property type="match status" value="1"/>
</dbReference>
<feature type="compositionally biased region" description="Acidic residues" evidence="1">
    <location>
        <begin position="619"/>
        <end position="629"/>
    </location>
</feature>
<gene>
    <name evidence="2" type="ORF">DIATSA_LOCUS140</name>
</gene>
<dbReference type="Pfam" id="PF04910">
    <property type="entry name" value="Tcf25"/>
    <property type="match status" value="1"/>
</dbReference>
<proteinExistence type="predicted"/>
<feature type="compositionally biased region" description="Basic residues" evidence="1">
    <location>
        <begin position="71"/>
        <end position="84"/>
    </location>
</feature>
<evidence type="ECO:0000313" key="2">
    <source>
        <dbReference type="EMBL" id="CAG9781822.1"/>
    </source>
</evidence>
<organism evidence="2 3">
    <name type="scientific">Diatraea saccharalis</name>
    <name type="common">sugarcane borer</name>
    <dbReference type="NCBI Taxonomy" id="40085"/>
    <lineage>
        <taxon>Eukaryota</taxon>
        <taxon>Metazoa</taxon>
        <taxon>Ecdysozoa</taxon>
        <taxon>Arthropoda</taxon>
        <taxon>Hexapoda</taxon>
        <taxon>Insecta</taxon>
        <taxon>Pterygota</taxon>
        <taxon>Neoptera</taxon>
        <taxon>Endopterygota</taxon>
        <taxon>Lepidoptera</taxon>
        <taxon>Glossata</taxon>
        <taxon>Ditrysia</taxon>
        <taxon>Pyraloidea</taxon>
        <taxon>Crambidae</taxon>
        <taxon>Crambinae</taxon>
        <taxon>Diatraea</taxon>
    </lineage>
</organism>
<dbReference type="AlphaFoldDB" id="A0A9N9N2Y0"/>
<dbReference type="PANTHER" id="PTHR22684">
    <property type="entry name" value="NULP1-RELATED"/>
    <property type="match status" value="1"/>
</dbReference>
<protein>
    <recommendedName>
        <fullName evidence="4">Transcription factor 25</fullName>
    </recommendedName>
</protein>